<dbReference type="Pfam" id="PF07021">
    <property type="entry name" value="MetW"/>
    <property type="match status" value="1"/>
</dbReference>
<dbReference type="NCBIfam" id="TIGR02081">
    <property type="entry name" value="metW"/>
    <property type="match status" value="1"/>
</dbReference>
<dbReference type="Proteomes" id="UP000033428">
    <property type="component" value="Unassembled WGS sequence"/>
</dbReference>
<comment type="caution">
    <text evidence="1">The sequence shown here is derived from an EMBL/GenBank/DDBJ whole genome shotgun (WGS) entry which is preliminary data.</text>
</comment>
<dbReference type="InterPro" id="IPR029063">
    <property type="entry name" value="SAM-dependent_MTases_sf"/>
</dbReference>
<dbReference type="Gene3D" id="3.40.50.150">
    <property type="entry name" value="Vaccinia Virus protein VP39"/>
    <property type="match status" value="1"/>
</dbReference>
<evidence type="ECO:0000313" key="2">
    <source>
        <dbReference type="Proteomes" id="UP000033428"/>
    </source>
</evidence>
<dbReference type="CDD" id="cd02440">
    <property type="entry name" value="AdoMet_MTases"/>
    <property type="match status" value="1"/>
</dbReference>
<organism evidence="1 2">
    <name type="scientific">Candidatus Omnitrophus magneticus</name>
    <dbReference type="NCBI Taxonomy" id="1609969"/>
    <lineage>
        <taxon>Bacteria</taxon>
        <taxon>Pseudomonadati</taxon>
        <taxon>Candidatus Omnitrophota</taxon>
        <taxon>Candidatus Omnitrophus</taxon>
    </lineage>
</organism>
<reference evidence="1 2" key="1">
    <citation type="submission" date="2015-02" db="EMBL/GenBank/DDBJ databases">
        <title>Single-cell genomics of uncultivated deep-branching MTB reveals a conserved set of magnetosome genes.</title>
        <authorList>
            <person name="Kolinko S."/>
            <person name="Richter M."/>
            <person name="Glockner F.O."/>
            <person name="Brachmann A."/>
            <person name="Schuler D."/>
        </authorList>
    </citation>
    <scope>NUCLEOTIDE SEQUENCE [LARGE SCALE GENOMIC DNA]</scope>
    <source>
        <strain evidence="1">SKK-01</strain>
    </source>
</reference>
<keyword evidence="2" id="KW-1185">Reference proteome</keyword>
<proteinExistence type="predicted"/>
<name>A0A0F0CRQ9_9BACT</name>
<dbReference type="SUPFAM" id="SSF53335">
    <property type="entry name" value="S-adenosyl-L-methionine-dependent methyltransferases"/>
    <property type="match status" value="1"/>
</dbReference>
<dbReference type="AlphaFoldDB" id="A0A0F0CRQ9"/>
<gene>
    <name evidence="1" type="ORF">OMAG_000161</name>
</gene>
<evidence type="ECO:0000313" key="1">
    <source>
        <dbReference type="EMBL" id="KJJ85977.1"/>
    </source>
</evidence>
<dbReference type="InterPro" id="IPR010743">
    <property type="entry name" value="Methionine_synth_MetW"/>
</dbReference>
<sequence>MFVVDSKGELRYDHKIIGDMVEEETRVLDMGCGTGELLQYLVEKKRVKGHGVEISEEAIYSCVEKGLSVSHGDIDSGLKEYPEKFFDYVILNQVMPQVHKPKEAILESLRIGKHVIVGFPNFCYIKARFQIFFGGHVPITKSLPSTWYNTSNLHFLSIKDFENFCCDQKIKVTRKICIENNRVVGFMPNLFALNAIFEITV</sequence>
<dbReference type="EMBL" id="JYNY01000032">
    <property type="protein sequence ID" value="KJJ85977.1"/>
    <property type="molecule type" value="Genomic_DNA"/>
</dbReference>
<protein>
    <submittedName>
        <fullName evidence="1">Methionine biosynthesis MetW</fullName>
    </submittedName>
</protein>
<accession>A0A0F0CRQ9</accession>